<evidence type="ECO:0000313" key="1">
    <source>
        <dbReference type="EMBL" id="GMH00975.1"/>
    </source>
</evidence>
<dbReference type="EMBL" id="BSYO01000002">
    <property type="protein sequence ID" value="GMH00975.1"/>
    <property type="molecule type" value="Genomic_DNA"/>
</dbReference>
<protein>
    <submittedName>
        <fullName evidence="1">Uncharacterized protein</fullName>
    </submittedName>
</protein>
<comment type="caution">
    <text evidence="1">The sequence shown here is derived from an EMBL/GenBank/DDBJ whole genome shotgun (WGS) entry which is preliminary data.</text>
</comment>
<accession>A0AAD3P4B6</accession>
<dbReference type="Proteomes" id="UP001279734">
    <property type="component" value="Unassembled WGS sequence"/>
</dbReference>
<name>A0AAD3P4B6_NEPGR</name>
<gene>
    <name evidence="1" type="ORF">Nepgr_002814</name>
</gene>
<sequence length="308" mass="32638">MVRGSKPSLVGIENLRPKSLKAPPAHCKPSCRLGLKQFKCGICPCCHTVVGELLDAKFGVEPSFPDSPAGKCQGAAYLGFLPRCLPGRGCFLTKAIKAGVDLVADGLEKTPASCSSITADLFGLDALRLVVDHEQPNAASGDQVVQCHIEVIQNPLRCGTHTSSVCPPEIINEAITVNQNFCGHDSGSTQGMPTDSGYLEDQAQPVADVFLCGDQYIEWHQVSYVEALRRGIPADSTGSHGAGVAPIPQNPITDVDWLEALGTSNYPEVGVGSAISSSIHDALSFPQGGVLRYDTNSKKLCRNLADLR</sequence>
<proteinExistence type="predicted"/>
<reference evidence="1" key="1">
    <citation type="submission" date="2023-05" db="EMBL/GenBank/DDBJ databases">
        <title>Nepenthes gracilis genome sequencing.</title>
        <authorList>
            <person name="Fukushima K."/>
        </authorList>
    </citation>
    <scope>NUCLEOTIDE SEQUENCE</scope>
    <source>
        <strain evidence="1">SING2019-196</strain>
    </source>
</reference>
<organism evidence="1 2">
    <name type="scientific">Nepenthes gracilis</name>
    <name type="common">Slender pitcher plant</name>
    <dbReference type="NCBI Taxonomy" id="150966"/>
    <lineage>
        <taxon>Eukaryota</taxon>
        <taxon>Viridiplantae</taxon>
        <taxon>Streptophyta</taxon>
        <taxon>Embryophyta</taxon>
        <taxon>Tracheophyta</taxon>
        <taxon>Spermatophyta</taxon>
        <taxon>Magnoliopsida</taxon>
        <taxon>eudicotyledons</taxon>
        <taxon>Gunneridae</taxon>
        <taxon>Pentapetalae</taxon>
        <taxon>Caryophyllales</taxon>
        <taxon>Nepenthaceae</taxon>
        <taxon>Nepenthes</taxon>
    </lineage>
</organism>
<dbReference type="AlphaFoldDB" id="A0AAD3P4B6"/>
<evidence type="ECO:0000313" key="2">
    <source>
        <dbReference type="Proteomes" id="UP001279734"/>
    </source>
</evidence>
<keyword evidence="2" id="KW-1185">Reference proteome</keyword>